<dbReference type="Pfam" id="PF21834">
    <property type="entry name" value="DUF6894"/>
    <property type="match status" value="1"/>
</dbReference>
<dbReference type="Proteomes" id="UP000410984">
    <property type="component" value="Unassembled WGS sequence"/>
</dbReference>
<evidence type="ECO:0000313" key="2">
    <source>
        <dbReference type="EMBL" id="VUD71966.1"/>
    </source>
</evidence>
<evidence type="ECO:0000313" key="3">
    <source>
        <dbReference type="Proteomes" id="UP000410984"/>
    </source>
</evidence>
<evidence type="ECO:0000259" key="1">
    <source>
        <dbReference type="Pfam" id="PF21834"/>
    </source>
</evidence>
<reference evidence="2 3" key="1">
    <citation type="submission" date="2019-06" db="EMBL/GenBank/DDBJ databases">
        <authorList>
            <person name="Rodrigo-Torres L."/>
            <person name="Arahal R. D."/>
            <person name="Lucena T."/>
        </authorList>
    </citation>
    <scope>NUCLEOTIDE SEQUENCE [LARGE SCALE GENOMIC DNA]</scope>
    <source>
        <strain evidence="2 3">SB0023/3</strain>
    </source>
</reference>
<organism evidence="2 3">
    <name type="scientific">Methylobacterium symbioticum</name>
    <dbReference type="NCBI Taxonomy" id="2584084"/>
    <lineage>
        <taxon>Bacteria</taxon>
        <taxon>Pseudomonadati</taxon>
        <taxon>Pseudomonadota</taxon>
        <taxon>Alphaproteobacteria</taxon>
        <taxon>Hyphomicrobiales</taxon>
        <taxon>Methylobacteriaceae</taxon>
        <taxon>Methylobacterium</taxon>
    </lineage>
</organism>
<protein>
    <recommendedName>
        <fullName evidence="1">DUF6894 domain-containing protein</fullName>
    </recommendedName>
</protein>
<accession>A0A509ECG6</accession>
<dbReference type="AlphaFoldDB" id="A0A509ECG6"/>
<proteinExistence type="predicted"/>
<keyword evidence="3" id="KW-1185">Reference proteome</keyword>
<dbReference type="RefSeq" id="WP_142583328.1">
    <property type="nucleotide sequence ID" value="NZ_CABFPH010000031.1"/>
</dbReference>
<feature type="domain" description="DUF6894" evidence="1">
    <location>
        <begin position="3"/>
        <end position="72"/>
    </location>
</feature>
<gene>
    <name evidence="2" type="ORF">MET9862_02558</name>
</gene>
<name>A0A509ECG6_9HYPH</name>
<sequence length="86" mass="9618">MPRYFFHTEIGQDRVTDPEGIELPDADAAWEKARATARSVMARDRASQARLMSACLIVTDEAGEIVLEFPFSEAVTLPPRKDTTLH</sequence>
<dbReference type="InterPro" id="IPR054189">
    <property type="entry name" value="DUF6894"/>
</dbReference>
<dbReference type="EMBL" id="CABFPH010000031">
    <property type="protein sequence ID" value="VUD71966.1"/>
    <property type="molecule type" value="Genomic_DNA"/>
</dbReference>
<dbReference type="OrthoDB" id="8296556at2"/>